<keyword evidence="7" id="KW-1185">Reference proteome</keyword>
<protein>
    <recommendedName>
        <fullName evidence="4">Pseudouridine synthase</fullName>
        <ecNumber evidence="4">5.4.99.-</ecNumber>
    </recommendedName>
</protein>
<comment type="caution">
    <text evidence="6">The sequence shown here is derived from an EMBL/GenBank/DDBJ whole genome shotgun (WGS) entry which is preliminary data.</text>
</comment>
<dbReference type="Proteomes" id="UP000680365">
    <property type="component" value="Unassembled WGS sequence"/>
</dbReference>
<accession>A0ABS5QLZ8</accession>
<keyword evidence="3" id="KW-0694">RNA-binding</keyword>
<evidence type="ECO:0000256" key="1">
    <source>
        <dbReference type="ARBA" id="ARBA00008348"/>
    </source>
</evidence>
<dbReference type="Gene3D" id="3.30.70.580">
    <property type="entry name" value="Pseudouridine synthase I, catalytic domain, N-terminal subdomain"/>
    <property type="match status" value="1"/>
</dbReference>
<feature type="domain" description="Pseudouridine synthase RsuA/RluA-like" evidence="5">
    <location>
        <begin position="74"/>
        <end position="214"/>
    </location>
</feature>
<dbReference type="InterPro" id="IPR020094">
    <property type="entry name" value="TruA/RsuA/RluB/E/F_N"/>
</dbReference>
<evidence type="ECO:0000256" key="4">
    <source>
        <dbReference type="RuleBase" id="RU003887"/>
    </source>
</evidence>
<dbReference type="InterPro" id="IPR042092">
    <property type="entry name" value="PsdUridine_s_RsuA/RluB/E/F_cat"/>
</dbReference>
<dbReference type="Gene3D" id="3.10.290.10">
    <property type="entry name" value="RNA-binding S4 domain"/>
    <property type="match status" value="1"/>
</dbReference>
<dbReference type="PROSITE" id="PS01149">
    <property type="entry name" value="PSI_RSU"/>
    <property type="match status" value="1"/>
</dbReference>
<dbReference type="PANTHER" id="PTHR47683">
    <property type="entry name" value="PSEUDOURIDINE SYNTHASE FAMILY PROTEIN-RELATED"/>
    <property type="match status" value="1"/>
</dbReference>
<dbReference type="CDD" id="cd00165">
    <property type="entry name" value="S4"/>
    <property type="match status" value="1"/>
</dbReference>
<evidence type="ECO:0000313" key="7">
    <source>
        <dbReference type="Proteomes" id="UP000680365"/>
    </source>
</evidence>
<sequence>MENISLLNYLQKTKAVSRRDFVDMIKEEAVFINNELVLDINKKVNIGDILTVKISEKEVYEEKITKIPSFKPVIVAFNKPKGYVVSKNDKHNKTIYSLLPKSWHKDFYYIGRLDKESHGLLLLTNSPHLVDFYENPKNKIIKIYEVKINKQLKTNHISKLKKGNMLDKDGNIDNKNGELLSFYDIHKIKDKYDNEFLRILLKEGKNRHIRRLLKSVGYEVTDLKRVKVGKYELGNIKLGKYMIHKSKDTKKTYGKKEYTKNILLF</sequence>
<dbReference type="InterPro" id="IPR000748">
    <property type="entry name" value="PsdUridine_synth_RsuA/RluB/E/F"/>
</dbReference>
<name>A0ABS5QLZ8_9BACT</name>
<reference evidence="6 7" key="1">
    <citation type="journal article" date="2021" name="Nat. Commun.">
        <title>Reductive evolution and unique predatory mode in the CPR bacterium Vampirococcus lugosii.</title>
        <authorList>
            <person name="Moreira D."/>
            <person name="Zivanovic Y."/>
            <person name="Lopez-Archilla A.I."/>
            <person name="Iniesto M."/>
            <person name="Lopez-Garcia P."/>
        </authorList>
    </citation>
    <scope>NUCLEOTIDE SEQUENCE [LARGE SCALE GENOMIC DNA]</scope>
    <source>
        <strain evidence="6">Chiprana</strain>
    </source>
</reference>
<dbReference type="GO" id="GO:0160139">
    <property type="term" value="F:23S rRNA pseudouridine(2605) synthase activity"/>
    <property type="evidence" value="ECO:0007669"/>
    <property type="project" value="UniProtKB-EC"/>
</dbReference>
<evidence type="ECO:0000313" key="6">
    <source>
        <dbReference type="EMBL" id="MBS8122099.1"/>
    </source>
</evidence>
<dbReference type="InterPro" id="IPR018496">
    <property type="entry name" value="PsdUridine_synth_RsuA/RluB_CS"/>
</dbReference>
<dbReference type="InterPro" id="IPR020103">
    <property type="entry name" value="PsdUridine_synth_cat_dom_sf"/>
</dbReference>
<evidence type="ECO:0000256" key="3">
    <source>
        <dbReference type="PROSITE-ProRule" id="PRU00182"/>
    </source>
</evidence>
<evidence type="ECO:0000259" key="5">
    <source>
        <dbReference type="Pfam" id="PF00849"/>
    </source>
</evidence>
<organism evidence="6 7">
    <name type="scientific">Candidatus Vampirococcus lugosii</name>
    <dbReference type="NCBI Taxonomy" id="2789015"/>
    <lineage>
        <taxon>Bacteria</taxon>
        <taxon>Candidatus Absconditibacteriota</taxon>
        <taxon>Vampirococcus</taxon>
    </lineage>
</organism>
<dbReference type="PROSITE" id="PS50889">
    <property type="entry name" value="S4"/>
    <property type="match status" value="1"/>
</dbReference>
<dbReference type="InterPro" id="IPR050343">
    <property type="entry name" value="RsuA_PseudoU_synthase"/>
</dbReference>
<dbReference type="InterPro" id="IPR036986">
    <property type="entry name" value="S4_RNA-bd_sf"/>
</dbReference>
<comment type="similarity">
    <text evidence="1 4">Belongs to the pseudouridine synthase RsuA family.</text>
</comment>
<proteinExistence type="inferred from homology"/>
<dbReference type="EC" id="5.4.99.-" evidence="4"/>
<evidence type="ECO:0000256" key="2">
    <source>
        <dbReference type="ARBA" id="ARBA00023235"/>
    </source>
</evidence>
<dbReference type="NCBIfam" id="TIGR00093">
    <property type="entry name" value="pseudouridine synthase"/>
    <property type="match status" value="1"/>
</dbReference>
<dbReference type="InterPro" id="IPR006145">
    <property type="entry name" value="PsdUridine_synth_RsuA/RluA"/>
</dbReference>
<dbReference type="EMBL" id="JAEDAM010000040">
    <property type="protein sequence ID" value="MBS8122099.1"/>
    <property type="molecule type" value="Genomic_DNA"/>
</dbReference>
<keyword evidence="2 4" id="KW-0413">Isomerase</keyword>
<dbReference type="RefSeq" id="WP_213349279.1">
    <property type="nucleotide sequence ID" value="NZ_JAEDAM010000040.1"/>
</dbReference>
<dbReference type="SUPFAM" id="SSF55120">
    <property type="entry name" value="Pseudouridine synthase"/>
    <property type="match status" value="1"/>
</dbReference>
<dbReference type="PANTHER" id="PTHR47683:SF2">
    <property type="entry name" value="RNA-BINDING S4 DOMAIN-CONTAINING PROTEIN"/>
    <property type="match status" value="1"/>
</dbReference>
<dbReference type="SUPFAM" id="SSF55174">
    <property type="entry name" value="Alpha-L RNA-binding motif"/>
    <property type="match status" value="1"/>
</dbReference>
<dbReference type="Pfam" id="PF00849">
    <property type="entry name" value="PseudoU_synth_2"/>
    <property type="match status" value="1"/>
</dbReference>
<dbReference type="Gene3D" id="3.30.70.1560">
    <property type="entry name" value="Alpha-L RNA-binding motif"/>
    <property type="match status" value="1"/>
</dbReference>
<gene>
    <name evidence="6" type="ORF">VAMP_112n87</name>
</gene>